<organism evidence="2 3">
    <name type="scientific">Streblomastix strix</name>
    <dbReference type="NCBI Taxonomy" id="222440"/>
    <lineage>
        <taxon>Eukaryota</taxon>
        <taxon>Metamonada</taxon>
        <taxon>Preaxostyla</taxon>
        <taxon>Oxymonadida</taxon>
        <taxon>Streblomastigidae</taxon>
        <taxon>Streblomastix</taxon>
    </lineage>
</organism>
<feature type="region of interest" description="Disordered" evidence="1">
    <location>
        <begin position="187"/>
        <end position="208"/>
    </location>
</feature>
<accession>A0A5J4UEQ8</accession>
<sequence>MLFRALSGLHVAKAFLKIIHSIIGTQIDLILTPREEETKYGQEMQISAIWDSEINGGIEGGVHISEIEHAHGLENLLPNIGVGGISKIQLYNENCISKGMAQRKYILQSEKVEGREQVVVKKRALRIIPFCEPTFLGRRDAFTLESIGPEGYDTKYEENSVEDYLNDKEENFWKLAERIKSIKNLPNSQSTTYNTKTDRSENHHQIRRNSNSGLSVIITIFEPTFNAQQEQLPYQRYVNEEADSFRDEEIQKVQNADFERDPYN</sequence>
<comment type="caution">
    <text evidence="2">The sequence shown here is derived from an EMBL/GenBank/DDBJ whole genome shotgun (WGS) entry which is preliminary data.</text>
</comment>
<dbReference type="EMBL" id="SNRW01017198">
    <property type="protein sequence ID" value="KAA6368590.1"/>
    <property type="molecule type" value="Genomic_DNA"/>
</dbReference>
<protein>
    <submittedName>
        <fullName evidence="2">Uncharacterized protein</fullName>
    </submittedName>
</protein>
<proteinExistence type="predicted"/>
<dbReference type="Proteomes" id="UP000324800">
    <property type="component" value="Unassembled WGS sequence"/>
</dbReference>
<evidence type="ECO:0000313" key="3">
    <source>
        <dbReference type="Proteomes" id="UP000324800"/>
    </source>
</evidence>
<evidence type="ECO:0000313" key="2">
    <source>
        <dbReference type="EMBL" id="KAA6368590.1"/>
    </source>
</evidence>
<feature type="region of interest" description="Disordered" evidence="1">
    <location>
        <begin position="244"/>
        <end position="264"/>
    </location>
</feature>
<reference evidence="2 3" key="1">
    <citation type="submission" date="2019-03" db="EMBL/GenBank/DDBJ databases">
        <title>Single cell metagenomics reveals metabolic interactions within the superorganism composed of flagellate Streblomastix strix and complex community of Bacteroidetes bacteria on its surface.</title>
        <authorList>
            <person name="Treitli S.C."/>
            <person name="Kolisko M."/>
            <person name="Husnik F."/>
            <person name="Keeling P."/>
            <person name="Hampl V."/>
        </authorList>
    </citation>
    <scope>NUCLEOTIDE SEQUENCE [LARGE SCALE GENOMIC DNA]</scope>
    <source>
        <strain evidence="2">ST1C</strain>
    </source>
</reference>
<gene>
    <name evidence="2" type="ORF">EZS28_035884</name>
</gene>
<evidence type="ECO:0000256" key="1">
    <source>
        <dbReference type="SAM" id="MobiDB-lite"/>
    </source>
</evidence>
<dbReference type="AlphaFoldDB" id="A0A5J4UEQ8"/>
<name>A0A5J4UEQ8_9EUKA</name>